<feature type="domain" description="DUF3533" evidence="3">
    <location>
        <begin position="55"/>
        <end position="419"/>
    </location>
</feature>
<dbReference type="Proteomes" id="UP001642406">
    <property type="component" value="Unassembled WGS sequence"/>
</dbReference>
<accession>A0ABP0BGC2</accession>
<feature type="transmembrane region" description="Helical" evidence="2">
    <location>
        <begin position="286"/>
        <end position="309"/>
    </location>
</feature>
<dbReference type="InterPro" id="IPR022703">
    <property type="entry name" value="DUF3533"/>
</dbReference>
<reference evidence="4 5" key="1">
    <citation type="submission" date="2024-01" db="EMBL/GenBank/DDBJ databases">
        <authorList>
            <person name="Allen C."/>
            <person name="Tagirdzhanova G."/>
        </authorList>
    </citation>
    <scope>NUCLEOTIDE SEQUENCE [LARGE SCALE GENOMIC DNA]</scope>
</reference>
<proteinExistence type="predicted"/>
<dbReference type="InterPro" id="IPR053001">
    <property type="entry name" value="MNNG_permease-like"/>
</dbReference>
<dbReference type="PANTHER" id="PTHR34814">
    <property type="entry name" value="NITROSOGUANIDINE RESISTANCE PROTEIN SNG1"/>
    <property type="match status" value="1"/>
</dbReference>
<evidence type="ECO:0000313" key="4">
    <source>
        <dbReference type="EMBL" id="CAK7218180.1"/>
    </source>
</evidence>
<evidence type="ECO:0000313" key="5">
    <source>
        <dbReference type="Proteomes" id="UP001642406"/>
    </source>
</evidence>
<feature type="region of interest" description="Disordered" evidence="1">
    <location>
        <begin position="1"/>
        <end position="23"/>
    </location>
</feature>
<gene>
    <name evidence="4" type="ORF">SBRCBS47491_003421</name>
</gene>
<feature type="transmembrane region" description="Helical" evidence="2">
    <location>
        <begin position="245"/>
        <end position="266"/>
    </location>
</feature>
<dbReference type="EMBL" id="CAWUHC010000023">
    <property type="protein sequence ID" value="CAK7218180.1"/>
    <property type="molecule type" value="Genomic_DNA"/>
</dbReference>
<protein>
    <recommendedName>
        <fullName evidence="3">DUF3533 domain-containing protein</fullName>
    </recommendedName>
</protein>
<keyword evidence="2" id="KW-1133">Transmembrane helix</keyword>
<evidence type="ECO:0000259" key="3">
    <source>
        <dbReference type="Pfam" id="PF12051"/>
    </source>
</evidence>
<feature type="transmembrane region" description="Helical" evidence="2">
    <location>
        <begin position="345"/>
        <end position="373"/>
    </location>
</feature>
<dbReference type="PANTHER" id="PTHR34814:SF2">
    <property type="entry name" value="DUF3533 DOMAIN-CONTAINING PROTEIN"/>
    <property type="match status" value="1"/>
</dbReference>
<evidence type="ECO:0000256" key="2">
    <source>
        <dbReference type="SAM" id="Phobius"/>
    </source>
</evidence>
<comment type="caution">
    <text evidence="4">The sequence shown here is derived from an EMBL/GenBank/DDBJ whole genome shotgun (WGS) entry which is preliminary data.</text>
</comment>
<keyword evidence="2" id="KW-0472">Membrane</keyword>
<feature type="transmembrane region" description="Helical" evidence="2">
    <location>
        <begin position="321"/>
        <end position="339"/>
    </location>
</feature>
<name>A0ABP0BGC2_9PEZI</name>
<organism evidence="4 5">
    <name type="scientific">Sporothrix bragantina</name>
    <dbReference type="NCBI Taxonomy" id="671064"/>
    <lineage>
        <taxon>Eukaryota</taxon>
        <taxon>Fungi</taxon>
        <taxon>Dikarya</taxon>
        <taxon>Ascomycota</taxon>
        <taxon>Pezizomycotina</taxon>
        <taxon>Sordariomycetes</taxon>
        <taxon>Sordariomycetidae</taxon>
        <taxon>Ophiostomatales</taxon>
        <taxon>Ophiostomataceae</taxon>
        <taxon>Sporothrix</taxon>
    </lineage>
</organism>
<feature type="transmembrane region" description="Helical" evidence="2">
    <location>
        <begin position="404"/>
        <end position="426"/>
    </location>
</feature>
<dbReference type="Pfam" id="PF12051">
    <property type="entry name" value="DUF3533"/>
    <property type="match status" value="1"/>
</dbReference>
<keyword evidence="5" id="KW-1185">Reference proteome</keyword>
<feature type="compositionally biased region" description="Polar residues" evidence="1">
    <location>
        <begin position="1"/>
        <end position="14"/>
    </location>
</feature>
<sequence length="446" mass="49757">MENKVETNTLSSTDEGGAADNIEMQRNEELERVRLNDTFWNGKRKGIIMPMVMMGVIILICFLMIMSNFFGSAFEQNKRVKAINILAVDYDGGVIGTSFANAYKGLQADSFPTVEFRSASEFPDAESIRNAVCHGDYWAGTYVPPNASKKLSEALQGGSAAANYNSLSAFTYIYNDIRYPTVAEGFLASNLATWIGAARGAYYQADAGSALFGINQTDAASIAAYLDPITYNADLIQPTTQGSRVYYNTAFMVPPCLAPFFLIMALNGISLAKDVFTRLSIRDVWLLRFAIGKGYTFVASLVFAGYLWAFRENWDVGSRQFVLTWMVMWLDLEVNWVIMESVIASYIPLAFVAIFVVSWVMVNVASAIFPFILSAGWFRWGYLLPAHETYVTLIYVWSGCVNPLRYSLPIMFSWLVLGHVTAFFSIRKRCIDAQKMLRASLAGKEN</sequence>
<feature type="transmembrane region" description="Helical" evidence="2">
    <location>
        <begin position="47"/>
        <end position="71"/>
    </location>
</feature>
<evidence type="ECO:0000256" key="1">
    <source>
        <dbReference type="SAM" id="MobiDB-lite"/>
    </source>
</evidence>
<keyword evidence="2" id="KW-0812">Transmembrane</keyword>